<dbReference type="OrthoDB" id="9808145at2"/>
<evidence type="ECO:0000313" key="8">
    <source>
        <dbReference type="Proteomes" id="UP000184387"/>
    </source>
</evidence>
<dbReference type="STRING" id="198092.SAMN02745194_03071"/>
<accession>A0A1M6L2S0</accession>
<dbReference type="PANTHER" id="PTHR34137">
    <property type="entry name" value="EXODEOXYRIBONUCLEASE 7 SMALL SUBUNIT"/>
    <property type="match status" value="1"/>
</dbReference>
<dbReference type="GO" id="GO:0008855">
    <property type="term" value="F:exodeoxyribonuclease VII activity"/>
    <property type="evidence" value="ECO:0007669"/>
    <property type="project" value="UniProtKB-UniRule"/>
</dbReference>
<evidence type="ECO:0000313" key="7">
    <source>
        <dbReference type="EMBL" id="SHJ65510.1"/>
    </source>
</evidence>
<organism evidence="7 8">
    <name type="scientific">Muricoccus roseus</name>
    <dbReference type="NCBI Taxonomy" id="198092"/>
    <lineage>
        <taxon>Bacteria</taxon>
        <taxon>Pseudomonadati</taxon>
        <taxon>Pseudomonadota</taxon>
        <taxon>Alphaproteobacteria</taxon>
        <taxon>Acetobacterales</taxon>
        <taxon>Roseomonadaceae</taxon>
        <taxon>Muricoccus</taxon>
    </lineage>
</organism>
<dbReference type="GO" id="GO:0006308">
    <property type="term" value="P:DNA catabolic process"/>
    <property type="evidence" value="ECO:0007669"/>
    <property type="project" value="UniProtKB-UniRule"/>
</dbReference>
<dbReference type="InterPro" id="IPR003761">
    <property type="entry name" value="Exonuc_VII_S"/>
</dbReference>
<dbReference type="HAMAP" id="MF_00337">
    <property type="entry name" value="Exonuc_7_S"/>
    <property type="match status" value="1"/>
</dbReference>
<dbReference type="Gene3D" id="1.10.287.1040">
    <property type="entry name" value="Exonuclease VII, small subunit"/>
    <property type="match status" value="1"/>
</dbReference>
<dbReference type="PANTHER" id="PTHR34137:SF1">
    <property type="entry name" value="EXODEOXYRIBONUCLEASE 7 SMALL SUBUNIT"/>
    <property type="match status" value="1"/>
</dbReference>
<dbReference type="RefSeq" id="WP_073136226.1">
    <property type="nucleotide sequence ID" value="NZ_FQZF01000017.1"/>
</dbReference>
<dbReference type="EC" id="3.1.11.6" evidence="6"/>
<dbReference type="NCBIfam" id="NF002139">
    <property type="entry name" value="PRK00977.1-3"/>
    <property type="match status" value="1"/>
</dbReference>
<name>A0A1M6L2S0_9PROT</name>
<dbReference type="Proteomes" id="UP000184387">
    <property type="component" value="Unassembled WGS sequence"/>
</dbReference>
<reference evidence="7 8" key="1">
    <citation type="submission" date="2016-11" db="EMBL/GenBank/DDBJ databases">
        <authorList>
            <person name="Jaros S."/>
            <person name="Januszkiewicz K."/>
            <person name="Wedrychowicz H."/>
        </authorList>
    </citation>
    <scope>NUCLEOTIDE SEQUENCE [LARGE SCALE GENOMIC DNA]</scope>
    <source>
        <strain evidence="7 8">DSM 14916</strain>
    </source>
</reference>
<dbReference type="GO" id="GO:0005829">
    <property type="term" value="C:cytosol"/>
    <property type="evidence" value="ECO:0007669"/>
    <property type="project" value="TreeGrafter"/>
</dbReference>
<dbReference type="GO" id="GO:0009318">
    <property type="term" value="C:exodeoxyribonuclease VII complex"/>
    <property type="evidence" value="ECO:0007669"/>
    <property type="project" value="UniProtKB-UniRule"/>
</dbReference>
<evidence type="ECO:0000256" key="6">
    <source>
        <dbReference type="HAMAP-Rule" id="MF_00337"/>
    </source>
</evidence>
<dbReference type="Pfam" id="PF02609">
    <property type="entry name" value="Exonuc_VII_S"/>
    <property type="match status" value="1"/>
</dbReference>
<comment type="subunit">
    <text evidence="6">Heterooligomer composed of large and small subunits.</text>
</comment>
<dbReference type="AlphaFoldDB" id="A0A1M6L2S0"/>
<evidence type="ECO:0000256" key="5">
    <source>
        <dbReference type="ARBA" id="ARBA00022839"/>
    </source>
</evidence>
<gene>
    <name evidence="6" type="primary">xseB</name>
    <name evidence="7" type="ORF">SAMN02745194_03071</name>
</gene>
<dbReference type="SUPFAM" id="SSF116842">
    <property type="entry name" value="XseB-like"/>
    <property type="match status" value="1"/>
</dbReference>
<evidence type="ECO:0000256" key="1">
    <source>
        <dbReference type="ARBA" id="ARBA00009998"/>
    </source>
</evidence>
<dbReference type="InterPro" id="IPR037004">
    <property type="entry name" value="Exonuc_VII_ssu_sf"/>
</dbReference>
<keyword evidence="8" id="KW-1185">Reference proteome</keyword>
<protein>
    <recommendedName>
        <fullName evidence="6">Exodeoxyribonuclease 7 small subunit</fullName>
        <ecNumber evidence="6">3.1.11.6</ecNumber>
    </recommendedName>
    <alternativeName>
        <fullName evidence="6">Exodeoxyribonuclease VII small subunit</fullName>
        <shortName evidence="6">Exonuclease VII small subunit</shortName>
    </alternativeName>
</protein>
<keyword evidence="5 6" id="KW-0269">Exonuclease</keyword>
<evidence type="ECO:0000256" key="4">
    <source>
        <dbReference type="ARBA" id="ARBA00022801"/>
    </source>
</evidence>
<evidence type="ECO:0000256" key="3">
    <source>
        <dbReference type="ARBA" id="ARBA00022722"/>
    </source>
</evidence>
<evidence type="ECO:0000256" key="2">
    <source>
        <dbReference type="ARBA" id="ARBA00022490"/>
    </source>
</evidence>
<comment type="function">
    <text evidence="6">Bidirectionally degrades single-stranded DNA into large acid-insoluble oligonucleotides, which are then degraded further into small acid-soluble oligonucleotides.</text>
</comment>
<dbReference type="EMBL" id="FQZF01000017">
    <property type="protein sequence ID" value="SHJ65510.1"/>
    <property type="molecule type" value="Genomic_DNA"/>
</dbReference>
<comment type="subcellular location">
    <subcellularLocation>
        <location evidence="6">Cytoplasm</location>
    </subcellularLocation>
</comment>
<dbReference type="NCBIfam" id="TIGR01280">
    <property type="entry name" value="xseB"/>
    <property type="match status" value="1"/>
</dbReference>
<proteinExistence type="inferred from homology"/>
<sequence>MPESAPLPDVESLSFEEAMKELEAIVRRLEGGEARLEEAMDSYARGTALRAHCERKLSEAEARVQALVPGSAGPTLRDVE</sequence>
<keyword evidence="2 6" id="KW-0963">Cytoplasm</keyword>
<keyword evidence="4 6" id="KW-0378">Hydrolase</keyword>
<keyword evidence="3 6" id="KW-0540">Nuclease</keyword>
<comment type="similarity">
    <text evidence="1 6">Belongs to the XseB family.</text>
</comment>
<comment type="catalytic activity">
    <reaction evidence="6">
        <text>Exonucleolytic cleavage in either 5'- to 3'- or 3'- to 5'-direction to yield nucleoside 5'-phosphates.</text>
        <dbReference type="EC" id="3.1.11.6"/>
    </reaction>
</comment>